<comment type="caution">
    <text evidence="2">The sequence shown here is derived from an EMBL/GenBank/DDBJ whole genome shotgun (WGS) entry which is preliminary data.</text>
</comment>
<proteinExistence type="predicted"/>
<dbReference type="AlphaFoldDB" id="A0A9P6MTJ1"/>
<feature type="compositionally biased region" description="Polar residues" evidence="1">
    <location>
        <begin position="8"/>
        <end position="30"/>
    </location>
</feature>
<accession>A0A9P6MTJ1</accession>
<feature type="compositionally biased region" description="Polar residues" evidence="1">
    <location>
        <begin position="44"/>
        <end position="69"/>
    </location>
</feature>
<reference evidence="2" key="1">
    <citation type="journal article" date="2020" name="Fungal Divers.">
        <title>Resolving the Mortierellaceae phylogeny through synthesis of multi-gene phylogenetics and phylogenomics.</title>
        <authorList>
            <person name="Vandepol N."/>
            <person name="Liber J."/>
            <person name="Desiro A."/>
            <person name="Na H."/>
            <person name="Kennedy M."/>
            <person name="Barry K."/>
            <person name="Grigoriev I.V."/>
            <person name="Miller A.N."/>
            <person name="O'Donnell K."/>
            <person name="Stajich J.E."/>
            <person name="Bonito G."/>
        </authorList>
    </citation>
    <scope>NUCLEOTIDE SEQUENCE</scope>
    <source>
        <strain evidence="2">NRRL 2769</strain>
    </source>
</reference>
<feature type="region of interest" description="Disordered" evidence="1">
    <location>
        <begin position="1"/>
        <end position="125"/>
    </location>
</feature>
<dbReference type="EMBL" id="JAAAID010000909">
    <property type="protein sequence ID" value="KAG0012967.1"/>
    <property type="molecule type" value="Genomic_DNA"/>
</dbReference>
<feature type="region of interest" description="Disordered" evidence="1">
    <location>
        <begin position="192"/>
        <end position="246"/>
    </location>
</feature>
<feature type="non-terminal residue" evidence="2">
    <location>
        <position position="351"/>
    </location>
</feature>
<keyword evidence="3" id="KW-1185">Reference proteome</keyword>
<feature type="compositionally biased region" description="Basic residues" evidence="1">
    <location>
        <begin position="97"/>
        <end position="107"/>
    </location>
</feature>
<name>A0A9P6MTJ1_9FUNG</name>
<protein>
    <submittedName>
        <fullName evidence="2">Uncharacterized protein</fullName>
    </submittedName>
</protein>
<evidence type="ECO:0000313" key="3">
    <source>
        <dbReference type="Proteomes" id="UP000703661"/>
    </source>
</evidence>
<feature type="region of interest" description="Disordered" evidence="1">
    <location>
        <begin position="142"/>
        <end position="179"/>
    </location>
</feature>
<evidence type="ECO:0000256" key="1">
    <source>
        <dbReference type="SAM" id="MobiDB-lite"/>
    </source>
</evidence>
<feature type="region of interest" description="Disordered" evidence="1">
    <location>
        <begin position="332"/>
        <end position="351"/>
    </location>
</feature>
<dbReference type="Proteomes" id="UP000703661">
    <property type="component" value="Unassembled WGS sequence"/>
</dbReference>
<gene>
    <name evidence="2" type="ORF">BGZ80_011389</name>
</gene>
<evidence type="ECO:0000313" key="2">
    <source>
        <dbReference type="EMBL" id="KAG0012967.1"/>
    </source>
</evidence>
<organism evidence="2 3">
    <name type="scientific">Entomortierella chlamydospora</name>
    <dbReference type="NCBI Taxonomy" id="101097"/>
    <lineage>
        <taxon>Eukaryota</taxon>
        <taxon>Fungi</taxon>
        <taxon>Fungi incertae sedis</taxon>
        <taxon>Mucoromycota</taxon>
        <taxon>Mortierellomycotina</taxon>
        <taxon>Mortierellomycetes</taxon>
        <taxon>Mortierellales</taxon>
        <taxon>Mortierellaceae</taxon>
        <taxon>Entomortierella</taxon>
    </lineage>
</organism>
<sequence>MAWCGPPSCTTSQPGRSQENQKTPLQSTATRVLASVARKWSKSPVGSNLTRSSQKNPSVQSRTDGSSTEPPFPKRRGSSSSKPNRSGLCPNGLLHVAYKRWPKHGQRWSKNPATTRRSRPPGRIPSVHARMAWSGSNRPLTGLAPFGDIPSVPARTEGRSECSRSRSPRKHPSIQSRMEAWSESSRLLASFTPLGRMPSVQARTGRRESSAGRQLASLRKHTLPSKQGWSESPAASLPEARLPSNQGWSESSRLLAGFAPLGLTPSVQAKTEERSESLNGHQLASLPRKHTFRQCKDGLHNVNQSWPHLHNALSRHWQMVLRLVWCQDSERTRAHQERVGKSSTLKGEATP</sequence>